<evidence type="ECO:0000256" key="1">
    <source>
        <dbReference type="SAM" id="MobiDB-lite"/>
    </source>
</evidence>
<sequence length="49" mass="4412">MPGGGAVGAAVDNPAAGLLAGIGGGAVGPGISHTADRQRFSAADGHDGG</sequence>
<gene>
    <name evidence="2" type="ORF">GCM10023224_21580</name>
</gene>
<dbReference type="EMBL" id="BAABIK010000010">
    <property type="protein sequence ID" value="GAA4939721.1"/>
    <property type="molecule type" value="Genomic_DNA"/>
</dbReference>
<protein>
    <submittedName>
        <fullName evidence="2">Uncharacterized protein</fullName>
    </submittedName>
</protein>
<evidence type="ECO:0000313" key="2">
    <source>
        <dbReference type="EMBL" id="GAA4939721.1"/>
    </source>
</evidence>
<accession>A0ABP9GED1</accession>
<dbReference type="Proteomes" id="UP001499993">
    <property type="component" value="Unassembled WGS sequence"/>
</dbReference>
<feature type="compositionally biased region" description="Basic and acidic residues" evidence="1">
    <location>
        <begin position="34"/>
        <end position="49"/>
    </location>
</feature>
<feature type="region of interest" description="Disordered" evidence="1">
    <location>
        <begin position="27"/>
        <end position="49"/>
    </location>
</feature>
<comment type="caution">
    <text evidence="2">The sequence shown here is derived from an EMBL/GenBank/DDBJ whole genome shotgun (WGS) entry which is preliminary data.</text>
</comment>
<reference evidence="3" key="1">
    <citation type="journal article" date="2019" name="Int. J. Syst. Evol. Microbiol.">
        <title>The Global Catalogue of Microorganisms (GCM) 10K type strain sequencing project: providing services to taxonomists for standard genome sequencing and annotation.</title>
        <authorList>
            <consortium name="The Broad Institute Genomics Platform"/>
            <consortium name="The Broad Institute Genome Sequencing Center for Infectious Disease"/>
            <person name="Wu L."/>
            <person name="Ma J."/>
        </authorList>
    </citation>
    <scope>NUCLEOTIDE SEQUENCE [LARGE SCALE GENOMIC DNA]</scope>
    <source>
        <strain evidence="3">JCM 18123</strain>
    </source>
</reference>
<proteinExistence type="predicted"/>
<dbReference type="RefSeq" id="WP_345556487.1">
    <property type="nucleotide sequence ID" value="NZ_BAABIK010000010.1"/>
</dbReference>
<organism evidence="2 3">
    <name type="scientific">Streptomonospora halophila</name>
    <dbReference type="NCBI Taxonomy" id="427369"/>
    <lineage>
        <taxon>Bacteria</taxon>
        <taxon>Bacillati</taxon>
        <taxon>Actinomycetota</taxon>
        <taxon>Actinomycetes</taxon>
        <taxon>Streptosporangiales</taxon>
        <taxon>Nocardiopsidaceae</taxon>
        <taxon>Streptomonospora</taxon>
    </lineage>
</organism>
<name>A0ABP9GED1_9ACTN</name>
<keyword evidence="3" id="KW-1185">Reference proteome</keyword>
<evidence type="ECO:0000313" key="3">
    <source>
        <dbReference type="Proteomes" id="UP001499993"/>
    </source>
</evidence>